<feature type="compositionally biased region" description="Pro residues" evidence="3">
    <location>
        <begin position="515"/>
        <end position="527"/>
    </location>
</feature>
<dbReference type="InterPro" id="IPR000008">
    <property type="entry name" value="C2_dom"/>
</dbReference>
<feature type="compositionally biased region" description="Pro residues" evidence="3">
    <location>
        <begin position="596"/>
        <end position="614"/>
    </location>
</feature>
<sequence>MSAAEPKDLGTLIVVVGKARNLPNKSRFGKQDPFCTITVAQEKQKTKPIKRGGQHPEWDEELRFTIKEDLDDILESTQKNNTSKSKRDELPPLPPEQGVVTPQSLANISRKGVPAGSAPKKKAKKTMRIACYADDPKEPEIIGEALVSIDDVLQKGEIDEWYEITHKDKYSGEVYLELTFYSNRDVPRPAVATGPVRSSRMPTSVSGMNLYIPPYGQPARQPSPTPQPQPQRQPTQRPSIPSSQSFAELGLPARQAAAASTLGGQHRLPHSTSYGGVDALAGGMMSMSLNPATRQDHRHSMIATPPTVAGGNVLTPPVPSPHRPASVGHNRVDSGGAPVPAPPAHSNSLPPSTSYASLPVQQQPPPPAHTPQPAYQQPAAYPQFQPAQAPYTPPQQQHPAYASVPSQPAQPAPAPQPPALPPQFNPPYSGQSHLGTPGSTPSVPPPPRRLSQPAPSPSPYPQYGSPAQPPQGVSSPAGHSPVPPTPASQHSVPTPNSAGYVPWYMQTPGTANSPSQPPPLPPAPPKNPNGGYYPSDEPFVQQQQQQPGQHGMPPLPTPPQPLYAPPHQPERSPSPQPPSRHASVSPAPHRQNSVSPAPPPPPRPLPEPYNPPQPLSHTLNYAQQGTDFNPAQTAAPEGWKSTIQPSTIGTIHVAHTQGAPPPTMPGGSPARTSTMTSNRDWRNYLGSLGGGGAPQTPPSQQHAYGGSPQQQSQPGAFGVGPPPPPPQFGTPQNQGTPNSYSQPSYGQLGSAYSTPTHAAGSNYGTPQHPSSSAYNTPTHQGSYGTPEPPRQDSVSGHAHRGSGSSNPSDPFSILHAQYSAAAQTPPHGQSWYTPPPSVPSSLYQPQQQQQQWNH</sequence>
<feature type="compositionally biased region" description="Pro residues" evidence="3">
    <location>
        <begin position="221"/>
        <end position="231"/>
    </location>
</feature>
<dbReference type="PROSITE" id="PS50004">
    <property type="entry name" value="C2"/>
    <property type="match status" value="1"/>
</dbReference>
<keyword evidence="1" id="KW-0479">Metal-binding</keyword>
<protein>
    <recommendedName>
        <fullName evidence="4">C2 domain-containing protein</fullName>
    </recommendedName>
</protein>
<evidence type="ECO:0000256" key="1">
    <source>
        <dbReference type="ARBA" id="ARBA00022723"/>
    </source>
</evidence>
<feature type="compositionally biased region" description="Low complexity" evidence="3">
    <location>
        <begin position="528"/>
        <end position="552"/>
    </location>
</feature>
<evidence type="ECO:0000259" key="4">
    <source>
        <dbReference type="PROSITE" id="PS50004"/>
    </source>
</evidence>
<dbReference type="KEGG" id="tasa:A1Q1_00213"/>
<feature type="compositionally biased region" description="Polar residues" evidence="3">
    <location>
        <begin position="762"/>
        <end position="783"/>
    </location>
</feature>
<keyword evidence="2" id="KW-0106">Calcium</keyword>
<name>J6F5A9_TRIAS</name>
<dbReference type="AlphaFoldDB" id="J6F5A9"/>
<gene>
    <name evidence="5" type="ORF">A1Q1_00213</name>
</gene>
<evidence type="ECO:0000256" key="2">
    <source>
        <dbReference type="ARBA" id="ARBA00022837"/>
    </source>
</evidence>
<dbReference type="InterPro" id="IPR035892">
    <property type="entry name" value="C2_domain_sf"/>
</dbReference>
<dbReference type="EMBL" id="ALBS01000103">
    <property type="protein sequence ID" value="EJT50472.1"/>
    <property type="molecule type" value="Genomic_DNA"/>
</dbReference>
<dbReference type="SMART" id="SM00239">
    <property type="entry name" value="C2"/>
    <property type="match status" value="1"/>
</dbReference>
<feature type="compositionally biased region" description="Low complexity" evidence="3">
    <location>
        <begin position="461"/>
        <end position="472"/>
    </location>
</feature>
<feature type="compositionally biased region" description="Polar residues" evidence="3">
    <location>
        <begin position="487"/>
        <end position="497"/>
    </location>
</feature>
<feature type="compositionally biased region" description="Polar residues" evidence="3">
    <location>
        <begin position="820"/>
        <end position="832"/>
    </location>
</feature>
<evidence type="ECO:0000313" key="6">
    <source>
        <dbReference type="Proteomes" id="UP000002748"/>
    </source>
</evidence>
<feature type="compositionally biased region" description="Pro residues" evidence="3">
    <location>
        <begin position="442"/>
        <end position="460"/>
    </location>
</feature>
<dbReference type="RefSeq" id="XP_014182016.1">
    <property type="nucleotide sequence ID" value="XM_014326541.1"/>
</dbReference>
<feature type="region of interest" description="Disordered" evidence="3">
    <location>
        <begin position="302"/>
        <end position="854"/>
    </location>
</feature>
<evidence type="ECO:0000256" key="3">
    <source>
        <dbReference type="SAM" id="MobiDB-lite"/>
    </source>
</evidence>
<feature type="domain" description="C2" evidence="4">
    <location>
        <begin position="1"/>
        <end position="162"/>
    </location>
</feature>
<organism evidence="5 6">
    <name type="scientific">Trichosporon asahii var. asahii (strain ATCC 90039 / CBS 2479 / JCM 2466 / KCTC 7840 / NBRC 103889/ NCYC 2677 / UAMH 7654)</name>
    <name type="common">Yeast</name>
    <dbReference type="NCBI Taxonomy" id="1186058"/>
    <lineage>
        <taxon>Eukaryota</taxon>
        <taxon>Fungi</taxon>
        <taxon>Dikarya</taxon>
        <taxon>Basidiomycota</taxon>
        <taxon>Agaricomycotina</taxon>
        <taxon>Tremellomycetes</taxon>
        <taxon>Trichosporonales</taxon>
        <taxon>Trichosporonaceae</taxon>
        <taxon>Trichosporon</taxon>
    </lineage>
</organism>
<dbReference type="Gene3D" id="2.60.40.150">
    <property type="entry name" value="C2 domain"/>
    <property type="match status" value="1"/>
</dbReference>
<feature type="compositionally biased region" description="Pro residues" evidence="3">
    <location>
        <begin position="408"/>
        <end position="425"/>
    </location>
</feature>
<comment type="caution">
    <text evidence="5">The sequence shown here is derived from an EMBL/GenBank/DDBJ whole genome shotgun (WGS) entry which is preliminary data.</text>
</comment>
<feature type="region of interest" description="Disordered" evidence="3">
    <location>
        <begin position="77"/>
        <end position="121"/>
    </location>
</feature>
<dbReference type="Pfam" id="PF00168">
    <property type="entry name" value="C2"/>
    <property type="match status" value="2"/>
</dbReference>
<feature type="compositionally biased region" description="Low complexity" evidence="3">
    <location>
        <begin position="705"/>
        <end position="716"/>
    </location>
</feature>
<feature type="compositionally biased region" description="Pro residues" evidence="3">
    <location>
        <begin position="553"/>
        <end position="578"/>
    </location>
</feature>
<accession>J6F5A9</accession>
<dbReference type="GO" id="GO:0046872">
    <property type="term" value="F:metal ion binding"/>
    <property type="evidence" value="ECO:0007669"/>
    <property type="project" value="UniProtKB-KW"/>
</dbReference>
<dbReference type="OrthoDB" id="270970at2759"/>
<feature type="compositionally biased region" description="Low complexity" evidence="3">
    <location>
        <begin position="839"/>
        <end position="854"/>
    </location>
</feature>
<dbReference type="Proteomes" id="UP000002748">
    <property type="component" value="Unassembled WGS sequence"/>
</dbReference>
<feature type="compositionally biased region" description="Polar residues" evidence="3">
    <location>
        <begin position="345"/>
        <end position="360"/>
    </location>
</feature>
<dbReference type="SUPFAM" id="SSF49562">
    <property type="entry name" value="C2 domain (Calcium/lipid-binding domain, CaLB)"/>
    <property type="match status" value="1"/>
</dbReference>
<dbReference type="CDD" id="cd08681">
    <property type="entry name" value="C2_fungal_Inn1p-like"/>
    <property type="match status" value="1"/>
</dbReference>
<dbReference type="GeneID" id="25983727"/>
<dbReference type="VEuPathDB" id="FungiDB:A1Q1_00213"/>
<dbReference type="PANTHER" id="PTHR46502">
    <property type="entry name" value="C2 DOMAIN-CONTAINING"/>
    <property type="match status" value="1"/>
</dbReference>
<feature type="compositionally biased region" description="Polar residues" evidence="3">
    <location>
        <begin position="615"/>
        <end position="632"/>
    </location>
</feature>
<dbReference type="PANTHER" id="PTHR46502:SF2">
    <property type="entry name" value="16 KDA PHLOEM PROTEIN 2"/>
    <property type="match status" value="1"/>
</dbReference>
<dbReference type="HOGENOM" id="CLU_334387_0_0_1"/>
<dbReference type="InterPro" id="IPR037791">
    <property type="entry name" value="C2_fungal_Inn1"/>
</dbReference>
<evidence type="ECO:0000313" key="5">
    <source>
        <dbReference type="EMBL" id="EJT50472.1"/>
    </source>
</evidence>
<feature type="compositionally biased region" description="Low complexity" evidence="3">
    <location>
        <begin position="232"/>
        <end position="243"/>
    </location>
</feature>
<proteinExistence type="predicted"/>
<feature type="compositionally biased region" description="Low complexity" evidence="3">
    <location>
        <begin position="371"/>
        <end position="407"/>
    </location>
</feature>
<feature type="compositionally biased region" description="Polar residues" evidence="3">
    <location>
        <begin position="738"/>
        <end position="756"/>
    </location>
</feature>
<reference evidence="5 6" key="1">
    <citation type="journal article" date="2012" name="Eukaryot. Cell">
        <title>Draft genome sequence of CBS 2479, the standard type strain of Trichosporon asahii.</title>
        <authorList>
            <person name="Yang R.Y."/>
            <person name="Li H.T."/>
            <person name="Zhu H."/>
            <person name="Zhou G.P."/>
            <person name="Wang M."/>
            <person name="Wang L."/>
        </authorList>
    </citation>
    <scope>NUCLEOTIDE SEQUENCE [LARGE SCALE GENOMIC DNA]</scope>
    <source>
        <strain evidence="6">ATCC 90039 / CBS 2479 / JCM 2466 / KCTC 7840 / NCYC 2677 / UAMH 7654</strain>
    </source>
</reference>
<feature type="region of interest" description="Disordered" evidence="3">
    <location>
        <begin position="190"/>
        <end position="243"/>
    </location>
</feature>